<comment type="caution">
    <text evidence="2">The sequence shown here is derived from an EMBL/GenBank/DDBJ whole genome shotgun (WGS) entry which is preliminary data.</text>
</comment>
<keyword evidence="1" id="KW-0732">Signal</keyword>
<evidence type="ECO:0000256" key="1">
    <source>
        <dbReference type="SAM" id="SignalP"/>
    </source>
</evidence>
<sequence>MARSCLVALLLASGAAASKLLVTSYAGTIMTLGTESTSPSGGKYPAIKAVATFQGCKESPSWLTLDHCGSLQTS</sequence>
<feature type="signal peptide" evidence="1">
    <location>
        <begin position="1"/>
        <end position="17"/>
    </location>
</feature>
<evidence type="ECO:0000313" key="2">
    <source>
        <dbReference type="EMBL" id="PMB70969.1"/>
    </source>
</evidence>
<name>A0A2N6NUM9_BEABA</name>
<feature type="chain" id="PRO_5014749876" evidence="1">
    <location>
        <begin position="18"/>
        <end position="74"/>
    </location>
</feature>
<dbReference type="AlphaFoldDB" id="A0A2N6NUM9"/>
<organism evidence="2 3">
    <name type="scientific">Beauveria bassiana</name>
    <name type="common">White muscardine disease fungus</name>
    <name type="synonym">Tritirachium shiotae</name>
    <dbReference type="NCBI Taxonomy" id="176275"/>
    <lineage>
        <taxon>Eukaryota</taxon>
        <taxon>Fungi</taxon>
        <taxon>Dikarya</taxon>
        <taxon>Ascomycota</taxon>
        <taxon>Pezizomycotina</taxon>
        <taxon>Sordariomycetes</taxon>
        <taxon>Hypocreomycetidae</taxon>
        <taxon>Hypocreales</taxon>
        <taxon>Cordycipitaceae</taxon>
        <taxon>Beauveria</taxon>
    </lineage>
</organism>
<protein>
    <submittedName>
        <fullName evidence="2">Uncharacterized protein</fullName>
    </submittedName>
</protein>
<dbReference type="Proteomes" id="UP000235728">
    <property type="component" value="Unassembled WGS sequence"/>
</dbReference>
<accession>A0A2N6NUM9</accession>
<reference evidence="2 3" key="1">
    <citation type="journal article" date="2016" name="Appl. Microbiol. Biotechnol.">
        <title>Characterization of T-DNA insertion mutants with decreased virulence in the entomopathogenic fungus Beauveria bassiana JEF-007.</title>
        <authorList>
            <person name="Kim S."/>
            <person name="Lee S.J."/>
            <person name="Nai Y.S."/>
            <person name="Yu J.S."/>
            <person name="Lee M.R."/>
            <person name="Yang Y.T."/>
            <person name="Kim J.S."/>
        </authorList>
    </citation>
    <scope>NUCLEOTIDE SEQUENCE [LARGE SCALE GENOMIC DNA]</scope>
    <source>
        <strain evidence="2 3">JEF-007</strain>
    </source>
</reference>
<evidence type="ECO:0000313" key="3">
    <source>
        <dbReference type="Proteomes" id="UP000235728"/>
    </source>
</evidence>
<dbReference type="EMBL" id="MRVG01000003">
    <property type="protein sequence ID" value="PMB70969.1"/>
    <property type="molecule type" value="Genomic_DNA"/>
</dbReference>
<gene>
    <name evidence="2" type="ORF">BM221_003431</name>
</gene>
<proteinExistence type="predicted"/>